<dbReference type="InParanoid" id="A0A1E1JT84"/>
<keyword evidence="3" id="KW-1185">Reference proteome</keyword>
<dbReference type="Proteomes" id="UP000178129">
    <property type="component" value="Unassembled WGS sequence"/>
</dbReference>
<keyword evidence="1" id="KW-0732">Signal</keyword>
<organism evidence="2 3">
    <name type="scientific">Rhynchosporium graminicola</name>
    <dbReference type="NCBI Taxonomy" id="2792576"/>
    <lineage>
        <taxon>Eukaryota</taxon>
        <taxon>Fungi</taxon>
        <taxon>Dikarya</taxon>
        <taxon>Ascomycota</taxon>
        <taxon>Pezizomycotina</taxon>
        <taxon>Leotiomycetes</taxon>
        <taxon>Helotiales</taxon>
        <taxon>Ploettnerulaceae</taxon>
        <taxon>Rhynchosporium</taxon>
    </lineage>
</organism>
<protein>
    <submittedName>
        <fullName evidence="2">Uncharacterized protein</fullName>
    </submittedName>
</protein>
<proteinExistence type="predicted"/>
<name>A0A1E1JT84_9HELO</name>
<sequence length="107" mass="11879">MDILFGVLSVVGFIVGGWGCYDDDNRDVQQNYKEMSGAWGLELVVVKFEGEMVMNEKLKVCCRGVLREGIQEGVPLSSSVYVLLFYEGEKLAGDGIFLIRMDVSTSK</sequence>
<accession>A0A1E1JT84</accession>
<evidence type="ECO:0000313" key="2">
    <source>
        <dbReference type="EMBL" id="CZS89105.1"/>
    </source>
</evidence>
<evidence type="ECO:0000256" key="1">
    <source>
        <dbReference type="SAM" id="SignalP"/>
    </source>
</evidence>
<dbReference type="AlphaFoldDB" id="A0A1E1JT84"/>
<dbReference type="EMBL" id="FJUW01000002">
    <property type="protein sequence ID" value="CZS89105.1"/>
    <property type="molecule type" value="Genomic_DNA"/>
</dbReference>
<evidence type="ECO:0000313" key="3">
    <source>
        <dbReference type="Proteomes" id="UP000178129"/>
    </source>
</evidence>
<reference evidence="3" key="1">
    <citation type="submission" date="2016-03" db="EMBL/GenBank/DDBJ databases">
        <authorList>
            <person name="Ploux O."/>
        </authorList>
    </citation>
    <scope>NUCLEOTIDE SEQUENCE [LARGE SCALE GENOMIC DNA]</scope>
    <source>
        <strain evidence="3">UK7</strain>
    </source>
</reference>
<gene>
    <name evidence="2" type="ORF">RCO7_14145</name>
</gene>
<comment type="caution">
    <text evidence="2">The sequence shown here is derived from an EMBL/GenBank/DDBJ whole genome shotgun (WGS) entry which is preliminary data.</text>
</comment>
<feature type="chain" id="PRO_5009445360" evidence="1">
    <location>
        <begin position="20"/>
        <end position="107"/>
    </location>
</feature>
<feature type="signal peptide" evidence="1">
    <location>
        <begin position="1"/>
        <end position="19"/>
    </location>
</feature>